<name>A0A1G7EQU6_9FLAO</name>
<dbReference type="Proteomes" id="UP000199321">
    <property type="component" value="Unassembled WGS sequence"/>
</dbReference>
<evidence type="ECO:0000313" key="4">
    <source>
        <dbReference type="EMBL" id="SDE66042.1"/>
    </source>
</evidence>
<keyword evidence="5" id="KW-1185">Reference proteome</keyword>
<dbReference type="OrthoDB" id="1373043at2"/>
<dbReference type="RefSeq" id="WP_093142167.1">
    <property type="nucleotide sequence ID" value="NZ_BMWO01000002.1"/>
</dbReference>
<feature type="chain" id="PRO_5011649209" evidence="2">
    <location>
        <begin position="19"/>
        <end position="395"/>
    </location>
</feature>
<keyword evidence="1 2" id="KW-0732">Signal</keyword>
<feature type="domain" description="Secretion system C-terminal sorting" evidence="3">
    <location>
        <begin position="321"/>
        <end position="392"/>
    </location>
</feature>
<evidence type="ECO:0000256" key="1">
    <source>
        <dbReference type="ARBA" id="ARBA00022729"/>
    </source>
</evidence>
<dbReference type="NCBIfam" id="TIGR04183">
    <property type="entry name" value="Por_Secre_tail"/>
    <property type="match status" value="1"/>
</dbReference>
<dbReference type="STRING" id="227084.SAMN05421855_10298"/>
<evidence type="ECO:0000259" key="3">
    <source>
        <dbReference type="Pfam" id="PF18962"/>
    </source>
</evidence>
<protein>
    <submittedName>
        <fullName evidence="4">Por secretion system C-terminal sorting domain-containing protein</fullName>
    </submittedName>
</protein>
<proteinExistence type="predicted"/>
<dbReference type="Pfam" id="PF18962">
    <property type="entry name" value="Por_Secre_tail"/>
    <property type="match status" value="1"/>
</dbReference>
<accession>A0A1G7EQU6</accession>
<reference evidence="4 5" key="1">
    <citation type="submission" date="2016-10" db="EMBL/GenBank/DDBJ databases">
        <authorList>
            <person name="de Groot N.N."/>
        </authorList>
    </citation>
    <scope>NUCLEOTIDE SEQUENCE [LARGE SCALE GENOMIC DNA]</scope>
    <source>
        <strain evidence="4 5">DSM 16195</strain>
    </source>
</reference>
<evidence type="ECO:0000313" key="5">
    <source>
        <dbReference type="Proteomes" id="UP000199321"/>
    </source>
</evidence>
<organism evidence="4 5">
    <name type="scientific">Ulvibacter litoralis</name>
    <dbReference type="NCBI Taxonomy" id="227084"/>
    <lineage>
        <taxon>Bacteria</taxon>
        <taxon>Pseudomonadati</taxon>
        <taxon>Bacteroidota</taxon>
        <taxon>Flavobacteriia</taxon>
        <taxon>Flavobacteriales</taxon>
        <taxon>Flavobacteriaceae</taxon>
        <taxon>Ulvibacter</taxon>
    </lineage>
</organism>
<dbReference type="AlphaFoldDB" id="A0A1G7EQU6"/>
<gene>
    <name evidence="4" type="ORF">SAMN05421855_10298</name>
</gene>
<feature type="signal peptide" evidence="2">
    <location>
        <begin position="1"/>
        <end position="18"/>
    </location>
</feature>
<dbReference type="EMBL" id="FNBA01000002">
    <property type="protein sequence ID" value="SDE66042.1"/>
    <property type="molecule type" value="Genomic_DNA"/>
</dbReference>
<evidence type="ECO:0000256" key="2">
    <source>
        <dbReference type="SAM" id="SignalP"/>
    </source>
</evidence>
<sequence>MKKILLLLFVFVALMAKAQVANPPSDLSVCDDDNDGFAQFDLTVTAPEILGSQNPSDFIITYHESQADVTTGENAILNTTSYTNSGNPQIIFVRVEEVSTGSFAITNFYLTVTNSPSLVTPTPLVICDDDNDGFSVFDLTIKDAEILDGAVGITLGYYETELDALAGMNQLASPYANITPYSQIVFARATNDATGCFAIVELELIVLDGCPIITQPPAPIYINDGDANGMAIFDLRTNETMMLGSQDPSVYLFSYHITFDDSDSGMNAITNPEAYQNVANPQTIYARLTNSNNQSYALTDFEIEADGVLGVDANVFSDMSIFPNPTSERITIQSQFLASESNVSIYTLQGRQVFSEILQPENGKITIPVSEISSGIYLLKLTSEGYSITKKLLKQ</sequence>
<dbReference type="InterPro" id="IPR026444">
    <property type="entry name" value="Secre_tail"/>
</dbReference>